<proteinExistence type="predicted"/>
<dbReference type="InterPro" id="IPR051982">
    <property type="entry name" value="CiliaryAsmbly_MitoImport"/>
</dbReference>
<feature type="region of interest" description="Disordered" evidence="6">
    <location>
        <begin position="1"/>
        <end position="68"/>
    </location>
</feature>
<evidence type="ECO:0000256" key="5">
    <source>
        <dbReference type="PROSITE-ProRule" id="PRU00339"/>
    </source>
</evidence>
<dbReference type="SUPFAM" id="SSF48452">
    <property type="entry name" value="TPR-like"/>
    <property type="match status" value="2"/>
</dbReference>
<protein>
    <submittedName>
        <fullName evidence="7">Uncharacterized protein</fullName>
    </submittedName>
</protein>
<evidence type="ECO:0000256" key="4">
    <source>
        <dbReference type="ARBA" id="ARBA00022803"/>
    </source>
</evidence>
<dbReference type="Gene3D" id="1.25.40.10">
    <property type="entry name" value="Tetratricopeptide repeat domain"/>
    <property type="match status" value="2"/>
</dbReference>
<keyword evidence="8" id="KW-1185">Reference proteome</keyword>
<feature type="compositionally biased region" description="Low complexity" evidence="6">
    <location>
        <begin position="27"/>
        <end position="39"/>
    </location>
</feature>
<evidence type="ECO:0000256" key="6">
    <source>
        <dbReference type="SAM" id="MobiDB-lite"/>
    </source>
</evidence>
<dbReference type="Proteomes" id="UP001148018">
    <property type="component" value="Unassembled WGS sequence"/>
</dbReference>
<dbReference type="InterPro" id="IPR019734">
    <property type="entry name" value="TPR_rpt"/>
</dbReference>
<feature type="repeat" description="TPR" evidence="5">
    <location>
        <begin position="262"/>
        <end position="295"/>
    </location>
</feature>
<comment type="caution">
    <text evidence="7">The sequence shown here is derived from an EMBL/GenBank/DDBJ whole genome shotgun (WGS) entry which is preliminary data.</text>
</comment>
<keyword evidence="3" id="KW-0677">Repeat</keyword>
<dbReference type="EMBL" id="JANIIK010000039">
    <property type="protein sequence ID" value="KAJ3609534.1"/>
    <property type="molecule type" value="Genomic_DNA"/>
</dbReference>
<dbReference type="GO" id="GO:0005829">
    <property type="term" value="C:cytosol"/>
    <property type="evidence" value="ECO:0007669"/>
    <property type="project" value="TreeGrafter"/>
</dbReference>
<keyword evidence="2" id="KW-0963">Cytoplasm</keyword>
<organism evidence="7 8">
    <name type="scientific">Muraenolepis orangiensis</name>
    <name type="common">Patagonian moray cod</name>
    <dbReference type="NCBI Taxonomy" id="630683"/>
    <lineage>
        <taxon>Eukaryota</taxon>
        <taxon>Metazoa</taxon>
        <taxon>Chordata</taxon>
        <taxon>Craniata</taxon>
        <taxon>Vertebrata</taxon>
        <taxon>Euteleostomi</taxon>
        <taxon>Actinopterygii</taxon>
        <taxon>Neopterygii</taxon>
        <taxon>Teleostei</taxon>
        <taxon>Neoteleostei</taxon>
        <taxon>Acanthomorphata</taxon>
        <taxon>Zeiogadaria</taxon>
        <taxon>Gadariae</taxon>
        <taxon>Gadiformes</taxon>
        <taxon>Muraenolepidoidei</taxon>
        <taxon>Muraenolepididae</taxon>
        <taxon>Muraenolepis</taxon>
    </lineage>
</organism>
<dbReference type="InterPro" id="IPR011990">
    <property type="entry name" value="TPR-like_helical_dom_sf"/>
</dbReference>
<evidence type="ECO:0000256" key="2">
    <source>
        <dbReference type="ARBA" id="ARBA00022490"/>
    </source>
</evidence>
<dbReference type="PANTHER" id="PTHR45984:SF3">
    <property type="entry name" value="SPERM-ASSOCIATED ANTIGEN 1"/>
    <property type="match status" value="1"/>
</dbReference>
<dbReference type="FunFam" id="1.25.40.10:FF:000221">
    <property type="entry name" value="Mitochondrial import receptor subunit TOM34"/>
    <property type="match status" value="1"/>
</dbReference>
<dbReference type="SMART" id="SM00028">
    <property type="entry name" value="TPR"/>
    <property type="match status" value="5"/>
</dbReference>
<dbReference type="Pfam" id="PF00515">
    <property type="entry name" value="TPR_1"/>
    <property type="match status" value="1"/>
</dbReference>
<feature type="repeat" description="TPR" evidence="5">
    <location>
        <begin position="228"/>
        <end position="261"/>
    </location>
</feature>
<dbReference type="PANTHER" id="PTHR45984">
    <property type="entry name" value="RNA (RNA) POLYMERASE II ASSOCIATED PROTEIN HOMOLOG"/>
    <property type="match status" value="1"/>
</dbReference>
<feature type="compositionally biased region" description="Gly residues" evidence="6">
    <location>
        <begin position="11"/>
        <end position="20"/>
    </location>
</feature>
<gene>
    <name evidence="7" type="ORF">NHX12_024054</name>
</gene>
<sequence>MGNAQDKPPGSVGGGGAGGGKTDHSTPGRGRRSWGPGSTAHRPPDKAPAAANGFQAGGGHTGGQQPQEVPVMDTSYLDAPAGALPPPLARLKNEGNHLFKNGQFGEALEKYTLAIDGCSEAGVECPEDLSILHSNRAACYLKDGNSAECIQDCSRALELHPYALKPLLRRAIAHETLERYRNAYVDYKTVLQIDTGQQHQAKPVSAELSKARAARATNEEARRTEARFSLMKHEGNDLVKRGQYTDAVQRYSECVSIKPDECSVYTNRAICFLKLNQFAEAKEDCDCALRLEPTNKKAFYRRALAHKGLQVTSIK</sequence>
<accession>A0A9Q0ISM9</accession>
<dbReference type="OrthoDB" id="2942533at2759"/>
<evidence type="ECO:0000256" key="3">
    <source>
        <dbReference type="ARBA" id="ARBA00022737"/>
    </source>
</evidence>
<reference evidence="7" key="1">
    <citation type="submission" date="2022-07" db="EMBL/GenBank/DDBJ databases">
        <title>Chromosome-level genome of Muraenolepis orangiensis.</title>
        <authorList>
            <person name="Kim J."/>
        </authorList>
    </citation>
    <scope>NUCLEOTIDE SEQUENCE</scope>
    <source>
        <strain evidence="7">KU_S4_2022</strain>
        <tissue evidence="7">Muscle</tissue>
    </source>
</reference>
<dbReference type="AlphaFoldDB" id="A0A9Q0ISM9"/>
<evidence type="ECO:0000313" key="7">
    <source>
        <dbReference type="EMBL" id="KAJ3609534.1"/>
    </source>
</evidence>
<comment type="subcellular location">
    <subcellularLocation>
        <location evidence="1">Cytoplasm</location>
    </subcellularLocation>
</comment>
<keyword evidence="4 5" id="KW-0802">TPR repeat</keyword>
<dbReference type="PROSITE" id="PS50005">
    <property type="entry name" value="TPR"/>
    <property type="match status" value="2"/>
</dbReference>
<evidence type="ECO:0000256" key="1">
    <source>
        <dbReference type="ARBA" id="ARBA00004496"/>
    </source>
</evidence>
<name>A0A9Q0ISM9_9TELE</name>
<evidence type="ECO:0000313" key="8">
    <source>
        <dbReference type="Proteomes" id="UP001148018"/>
    </source>
</evidence>